<dbReference type="RefSeq" id="WP_265417675.1">
    <property type="nucleotide sequence ID" value="NZ_CP093443.1"/>
</dbReference>
<name>A0ABY5SKL8_9MICO</name>
<evidence type="ECO:0000313" key="1">
    <source>
        <dbReference type="EMBL" id="UVI35002.1"/>
    </source>
</evidence>
<organism evidence="1 2">
    <name type="scientific">Brevibacterium spongiae</name>
    <dbReference type="NCBI Taxonomy" id="2909672"/>
    <lineage>
        <taxon>Bacteria</taxon>
        <taxon>Bacillati</taxon>
        <taxon>Actinomycetota</taxon>
        <taxon>Actinomycetes</taxon>
        <taxon>Micrococcales</taxon>
        <taxon>Brevibacteriaceae</taxon>
        <taxon>Brevibacterium</taxon>
    </lineage>
</organism>
<keyword evidence="2" id="KW-1185">Reference proteome</keyword>
<gene>
    <name evidence="1" type="ORF">L1F31_12845</name>
</gene>
<dbReference type="EMBL" id="CP093443">
    <property type="protein sequence ID" value="UVI35002.1"/>
    <property type="molecule type" value="Genomic_DNA"/>
</dbReference>
<accession>A0ABY5SKL8</accession>
<sequence length="128" mass="13944">MNTPTPLDALKHVAFAGIDILDYITEELALNHDVDDDSHVLTMIANVRSSMHTALQSQVPYRLAPPLTESGAEAPHSNTYEQARFYSDGSPAYHDEHCTVPVAGDDGMTHLVASTRRMFHPMPGGESA</sequence>
<protein>
    <submittedName>
        <fullName evidence="1">Uncharacterized protein</fullName>
    </submittedName>
</protein>
<dbReference type="Proteomes" id="UP001064879">
    <property type="component" value="Chromosome"/>
</dbReference>
<reference evidence="1" key="1">
    <citation type="submission" date="2022-03" db="EMBL/GenBank/DDBJ databases">
        <title>Brevibacterium spongiae sp. nov., isolated from marine sponge.</title>
        <authorList>
            <person name="Li Z."/>
            <person name="Zhang M."/>
        </authorList>
    </citation>
    <scope>NUCLEOTIDE SEQUENCE</scope>
    <source>
        <strain evidence="1">WHS-Z9</strain>
    </source>
</reference>
<proteinExistence type="predicted"/>
<evidence type="ECO:0000313" key="2">
    <source>
        <dbReference type="Proteomes" id="UP001064879"/>
    </source>
</evidence>